<dbReference type="EMBL" id="NPEA01000001">
    <property type="protein sequence ID" value="PJZ78791.1"/>
    <property type="molecule type" value="Genomic_DNA"/>
</dbReference>
<name>A0A2N0A3J6_9LEPT</name>
<dbReference type="Pfam" id="PF13289">
    <property type="entry name" value="SIR2_2"/>
    <property type="match status" value="1"/>
</dbReference>
<dbReference type="OrthoDB" id="5883140at2"/>
<protein>
    <submittedName>
        <fullName evidence="1">Uncharacterized protein</fullName>
    </submittedName>
</protein>
<gene>
    <name evidence="1" type="ORF">CH365_00735</name>
</gene>
<dbReference type="InterPro" id="IPR029035">
    <property type="entry name" value="DHS-like_NAD/FAD-binding_dom"/>
</dbReference>
<comment type="caution">
    <text evidence="1">The sequence shown here is derived from an EMBL/GenBank/DDBJ whole genome shotgun (WGS) entry which is preliminary data.</text>
</comment>
<evidence type="ECO:0000313" key="2">
    <source>
        <dbReference type="Proteomes" id="UP000231843"/>
    </source>
</evidence>
<dbReference type="SUPFAM" id="SSF52467">
    <property type="entry name" value="DHS-like NAD/FAD-binding domain"/>
    <property type="match status" value="1"/>
</dbReference>
<dbReference type="Proteomes" id="UP000231843">
    <property type="component" value="Unassembled WGS sequence"/>
</dbReference>
<dbReference type="AlphaFoldDB" id="A0A2N0A3J6"/>
<evidence type="ECO:0000313" key="1">
    <source>
        <dbReference type="EMBL" id="PJZ78791.1"/>
    </source>
</evidence>
<accession>A0A2N0A3J6</accession>
<proteinExistence type="predicted"/>
<organism evidence="1 2">
    <name type="scientific">Leptospira neocaledonica</name>
    <dbReference type="NCBI Taxonomy" id="2023192"/>
    <lineage>
        <taxon>Bacteria</taxon>
        <taxon>Pseudomonadati</taxon>
        <taxon>Spirochaetota</taxon>
        <taxon>Spirochaetia</taxon>
        <taxon>Leptospirales</taxon>
        <taxon>Leptospiraceae</taxon>
        <taxon>Leptospira</taxon>
    </lineage>
</organism>
<sequence>MLEKIDKIEEMPDFPSGIEPSQQSIAFFIGAGVSRLIGCPGWDQFARQLAEQAADRGILSYHDCDLINQMSDNRMKIGAVKDKYKEKKLEQDFLIAFKELLDPRIKDRNNSSLIKNISVYETLKYFSAVFPRLVYITTNADIYFNEEFKIFPKDKIPTPDSSEDRFNGDTLYRIHGSIREGEESSLIFSLKDYINQYSKKNYTTTFLEEILINSDVIFFIGYSLSEIELLKYIIEPNNKRYWLKGYFQNQTGLANIENATYESMGITIIPFAIDTFGHRQLMSVLSNWYSQLVRSTELIPKSQREVDDAIRITESEN</sequence>
<keyword evidence="2" id="KW-1185">Reference proteome</keyword>
<reference evidence="1 2" key="1">
    <citation type="submission" date="2017-07" db="EMBL/GenBank/DDBJ databases">
        <title>Leptospira spp. isolated from tropical soils.</title>
        <authorList>
            <person name="Thibeaux R."/>
            <person name="Iraola G."/>
            <person name="Ferres I."/>
            <person name="Bierque E."/>
            <person name="Girault D."/>
            <person name="Soupe-Gilbert M.-E."/>
            <person name="Picardeau M."/>
            <person name="Goarant C."/>
        </authorList>
    </citation>
    <scope>NUCLEOTIDE SEQUENCE [LARGE SCALE GENOMIC DNA]</scope>
    <source>
        <strain evidence="1 2">ES4-C-A1</strain>
    </source>
</reference>
<dbReference type="RefSeq" id="WP_100766695.1">
    <property type="nucleotide sequence ID" value="NZ_NPEA01000001.1"/>
</dbReference>